<name>A0A918NV67_9ACTN</name>
<keyword evidence="1" id="KW-0812">Transmembrane</keyword>
<keyword evidence="1" id="KW-0472">Membrane</keyword>
<accession>A0A918NV67</accession>
<dbReference type="EMBL" id="BMWD01000049">
    <property type="protein sequence ID" value="GGX97410.1"/>
    <property type="molecule type" value="Genomic_DNA"/>
</dbReference>
<keyword evidence="3" id="KW-1185">Reference proteome</keyword>
<evidence type="ECO:0000313" key="2">
    <source>
        <dbReference type="EMBL" id="GGX97410.1"/>
    </source>
</evidence>
<reference evidence="2" key="1">
    <citation type="journal article" date="2014" name="Int. J. Syst. Evol. Microbiol.">
        <title>Complete genome sequence of Corynebacterium casei LMG S-19264T (=DSM 44701T), isolated from a smear-ripened cheese.</title>
        <authorList>
            <consortium name="US DOE Joint Genome Institute (JGI-PGF)"/>
            <person name="Walter F."/>
            <person name="Albersmeier A."/>
            <person name="Kalinowski J."/>
            <person name="Ruckert C."/>
        </authorList>
    </citation>
    <scope>NUCLEOTIDE SEQUENCE</scope>
    <source>
        <strain evidence="2">JCM 4956</strain>
    </source>
</reference>
<protein>
    <submittedName>
        <fullName evidence="2">Uncharacterized protein</fullName>
    </submittedName>
</protein>
<gene>
    <name evidence="2" type="ORF">GCM10010515_74770</name>
</gene>
<evidence type="ECO:0000313" key="3">
    <source>
        <dbReference type="Proteomes" id="UP000645555"/>
    </source>
</evidence>
<sequence length="96" mass="10314">MDGFALNDGSSAGPFSFPWSKDPLGMPPFVMQKLPRGMPALYKGKACVSRGRREVEVNREIIKVVADAMQSWAKTMRLCAILSAVAAAGTVALLVM</sequence>
<comment type="caution">
    <text evidence="2">The sequence shown here is derived from an EMBL/GenBank/DDBJ whole genome shotgun (WGS) entry which is preliminary data.</text>
</comment>
<reference evidence="2" key="2">
    <citation type="submission" date="2020-09" db="EMBL/GenBank/DDBJ databases">
        <authorList>
            <person name="Sun Q."/>
            <person name="Ohkuma M."/>
        </authorList>
    </citation>
    <scope>NUCLEOTIDE SEQUENCE</scope>
    <source>
        <strain evidence="2">JCM 4956</strain>
    </source>
</reference>
<organism evidence="2 3">
    <name type="scientific">Streptomyces fructofermentans</name>
    <dbReference type="NCBI Taxonomy" id="152141"/>
    <lineage>
        <taxon>Bacteria</taxon>
        <taxon>Bacillati</taxon>
        <taxon>Actinomycetota</taxon>
        <taxon>Actinomycetes</taxon>
        <taxon>Kitasatosporales</taxon>
        <taxon>Streptomycetaceae</taxon>
        <taxon>Streptomyces</taxon>
    </lineage>
</organism>
<keyword evidence="1" id="KW-1133">Transmembrane helix</keyword>
<feature type="transmembrane region" description="Helical" evidence="1">
    <location>
        <begin position="78"/>
        <end position="95"/>
    </location>
</feature>
<dbReference type="Proteomes" id="UP000645555">
    <property type="component" value="Unassembled WGS sequence"/>
</dbReference>
<proteinExistence type="predicted"/>
<evidence type="ECO:0000256" key="1">
    <source>
        <dbReference type="SAM" id="Phobius"/>
    </source>
</evidence>
<dbReference type="AlphaFoldDB" id="A0A918NV67"/>